<dbReference type="PANTHER" id="PTHR30290:SF9">
    <property type="entry name" value="OLIGOPEPTIDE-BINDING PROTEIN APPA"/>
    <property type="match status" value="1"/>
</dbReference>
<protein>
    <submittedName>
        <fullName evidence="7">ABC transporter substrate-binding protein</fullName>
    </submittedName>
</protein>
<sequence length="504" mass="55108">MTLSLTQILLSGAAVAMLATPVLADKASDTLNVAFSLEPEPLDTYKIAGREGLILARHVYDGLLYKDMDSGTFKGLLAESWSQPDPLTLEFKLRRDVTFHNGAAFTADDVVDTLSTVIKPDYGTRYAISVDWIARVEKVDDYTVRIHMAKPFAGAFEMLAGSLPIYPHAYFDTVGSAGMAKAPVGTGPYRLVSQEPGVKYVLERWDGIYPESPKAGAQIKTIVVRTMPELNTQYAELMSGKLDWMWRIPPDQADRLASRVQVVSAPIMRISFLNLAPVAASGDTPLKDVRVRQAVAHAIDREAITRAFAGGASEVLKAFCNPAQFGCTDAVTQYAYDPDKAKALLAEAGYKDGLSLPMTFAAMPRPVAEAIAADLAKVGITVQLDELQYAAGVSKWRERQAPAFFSNWGSYGVGDVAFLLSNFFGGGADDLVQDAELSGWLHEADTATDPTLRKADYAKALSRIADEAWVVLMYSFNVNYGLSKDLSFTPYPDEFARFWQSSWK</sequence>
<reference evidence="7 8" key="1">
    <citation type="submission" date="2019-01" db="EMBL/GenBank/DDBJ databases">
        <title>Sinorhodobacter populi sp. nov. isolated from the symptomatic bark tissue of Populus euramericana canker.</title>
        <authorList>
            <person name="Xu G."/>
        </authorList>
    </citation>
    <scope>NUCLEOTIDE SEQUENCE [LARGE SCALE GENOMIC DNA]</scope>
    <source>
        <strain evidence="7 8">CGMCC 1.12963</strain>
    </source>
</reference>
<evidence type="ECO:0000313" key="7">
    <source>
        <dbReference type="EMBL" id="RWR54659.1"/>
    </source>
</evidence>
<dbReference type="GO" id="GO:0030288">
    <property type="term" value="C:outer membrane-bounded periplasmic space"/>
    <property type="evidence" value="ECO:0007669"/>
    <property type="project" value="UniProtKB-ARBA"/>
</dbReference>
<dbReference type="Proteomes" id="UP000288071">
    <property type="component" value="Unassembled WGS sequence"/>
</dbReference>
<comment type="caution">
    <text evidence="7">The sequence shown here is derived from an EMBL/GenBank/DDBJ whole genome shotgun (WGS) entry which is preliminary data.</text>
</comment>
<organism evidence="7 8">
    <name type="scientific">Paenirhodobacter huangdaonensis</name>
    <dbReference type="NCBI Taxonomy" id="2501515"/>
    <lineage>
        <taxon>Bacteria</taxon>
        <taxon>Pseudomonadati</taxon>
        <taxon>Pseudomonadota</taxon>
        <taxon>Alphaproteobacteria</taxon>
        <taxon>Rhodobacterales</taxon>
        <taxon>Rhodobacter group</taxon>
        <taxon>Paenirhodobacter</taxon>
    </lineage>
</organism>
<dbReference type="Pfam" id="PF00496">
    <property type="entry name" value="SBP_bac_5"/>
    <property type="match status" value="1"/>
</dbReference>
<dbReference type="InterPro" id="IPR039424">
    <property type="entry name" value="SBP_5"/>
</dbReference>
<dbReference type="Gene3D" id="3.40.190.10">
    <property type="entry name" value="Periplasmic binding protein-like II"/>
    <property type="match status" value="1"/>
</dbReference>
<dbReference type="PIRSF" id="PIRSF002741">
    <property type="entry name" value="MppA"/>
    <property type="match status" value="1"/>
</dbReference>
<dbReference type="Gene3D" id="3.10.105.10">
    <property type="entry name" value="Dipeptide-binding Protein, Domain 3"/>
    <property type="match status" value="1"/>
</dbReference>
<dbReference type="EMBL" id="SAVA01000001">
    <property type="protein sequence ID" value="RWR54659.1"/>
    <property type="molecule type" value="Genomic_DNA"/>
</dbReference>
<keyword evidence="3" id="KW-0813">Transport</keyword>
<comment type="subcellular location">
    <subcellularLocation>
        <location evidence="1">Periplasm</location>
    </subcellularLocation>
</comment>
<dbReference type="GO" id="GO:0043190">
    <property type="term" value="C:ATP-binding cassette (ABC) transporter complex"/>
    <property type="evidence" value="ECO:0007669"/>
    <property type="project" value="InterPro"/>
</dbReference>
<feature type="domain" description="Solute-binding protein family 5" evidence="6">
    <location>
        <begin position="73"/>
        <end position="427"/>
    </location>
</feature>
<reference evidence="8" key="2">
    <citation type="submission" date="2019-01" db="EMBL/GenBank/DDBJ databases">
        <title>Sinorhodobacter populi sp. nov. isolated from the symptomatic bark tissue of Populus euramericana canker.</title>
        <authorList>
            <person name="Li Y."/>
        </authorList>
    </citation>
    <scope>NUCLEOTIDE SEQUENCE [LARGE SCALE GENOMIC DNA]</scope>
    <source>
        <strain evidence="8">CGMCC 1.12963</strain>
    </source>
</reference>
<proteinExistence type="inferred from homology"/>
<evidence type="ECO:0000259" key="6">
    <source>
        <dbReference type="Pfam" id="PF00496"/>
    </source>
</evidence>
<keyword evidence="8" id="KW-1185">Reference proteome</keyword>
<evidence type="ECO:0000256" key="4">
    <source>
        <dbReference type="ARBA" id="ARBA00022729"/>
    </source>
</evidence>
<accession>A0A3S3LQL1</accession>
<dbReference type="SUPFAM" id="SSF53850">
    <property type="entry name" value="Periplasmic binding protein-like II"/>
    <property type="match status" value="1"/>
</dbReference>
<dbReference type="InterPro" id="IPR000914">
    <property type="entry name" value="SBP_5_dom"/>
</dbReference>
<evidence type="ECO:0000256" key="2">
    <source>
        <dbReference type="ARBA" id="ARBA00005695"/>
    </source>
</evidence>
<gene>
    <name evidence="7" type="ORF">EOW66_00905</name>
</gene>
<dbReference type="CDD" id="cd08515">
    <property type="entry name" value="PBP2_NikA_DppA_OppA_like_10"/>
    <property type="match status" value="1"/>
</dbReference>
<dbReference type="InterPro" id="IPR030678">
    <property type="entry name" value="Peptide/Ni-bd"/>
</dbReference>
<dbReference type="GO" id="GO:0015833">
    <property type="term" value="P:peptide transport"/>
    <property type="evidence" value="ECO:0007669"/>
    <property type="project" value="TreeGrafter"/>
</dbReference>
<feature type="chain" id="PRO_5018684105" evidence="5">
    <location>
        <begin position="25"/>
        <end position="504"/>
    </location>
</feature>
<keyword evidence="4 5" id="KW-0732">Signal</keyword>
<dbReference type="GO" id="GO:1904680">
    <property type="term" value="F:peptide transmembrane transporter activity"/>
    <property type="evidence" value="ECO:0007669"/>
    <property type="project" value="TreeGrafter"/>
</dbReference>
<dbReference type="AlphaFoldDB" id="A0A3S3LQL1"/>
<evidence type="ECO:0000256" key="3">
    <source>
        <dbReference type="ARBA" id="ARBA00022448"/>
    </source>
</evidence>
<name>A0A3S3LQL1_9RHOB</name>
<evidence type="ECO:0000313" key="8">
    <source>
        <dbReference type="Proteomes" id="UP000288071"/>
    </source>
</evidence>
<dbReference type="RefSeq" id="WP_128154116.1">
    <property type="nucleotide sequence ID" value="NZ_JBHSOM010000007.1"/>
</dbReference>
<dbReference type="PANTHER" id="PTHR30290">
    <property type="entry name" value="PERIPLASMIC BINDING COMPONENT OF ABC TRANSPORTER"/>
    <property type="match status" value="1"/>
</dbReference>
<comment type="similarity">
    <text evidence="2">Belongs to the bacterial solute-binding protein 5 family.</text>
</comment>
<evidence type="ECO:0000256" key="1">
    <source>
        <dbReference type="ARBA" id="ARBA00004418"/>
    </source>
</evidence>
<evidence type="ECO:0000256" key="5">
    <source>
        <dbReference type="SAM" id="SignalP"/>
    </source>
</evidence>
<feature type="signal peptide" evidence="5">
    <location>
        <begin position="1"/>
        <end position="24"/>
    </location>
</feature>